<dbReference type="KEGG" id="psco:LY89DRAFT_722518"/>
<dbReference type="AlphaFoldDB" id="A0A194WX39"/>
<dbReference type="InterPro" id="IPR036188">
    <property type="entry name" value="FAD/NAD-bd_sf"/>
</dbReference>
<dbReference type="STRING" id="149040.A0A194WX39"/>
<reference evidence="2 3" key="1">
    <citation type="submission" date="2015-10" db="EMBL/GenBank/DDBJ databases">
        <title>Full genome of DAOMC 229536 Phialocephala scopiformis, a fungal endophyte of spruce producing the potent anti-insectan compound rugulosin.</title>
        <authorList>
            <consortium name="DOE Joint Genome Institute"/>
            <person name="Walker A.K."/>
            <person name="Frasz S.L."/>
            <person name="Seifert K.A."/>
            <person name="Miller J.D."/>
            <person name="Mondo S.J."/>
            <person name="Labutti K."/>
            <person name="Lipzen A."/>
            <person name="Dockter R."/>
            <person name="Kennedy M."/>
            <person name="Grigoriev I.V."/>
            <person name="Spatafora J.W."/>
        </authorList>
    </citation>
    <scope>NUCLEOTIDE SEQUENCE [LARGE SCALE GENOMIC DNA]</scope>
    <source>
        <strain evidence="2 3">CBS 120377</strain>
    </source>
</reference>
<feature type="transmembrane region" description="Helical" evidence="1">
    <location>
        <begin position="120"/>
        <end position="147"/>
    </location>
</feature>
<dbReference type="Proteomes" id="UP000070700">
    <property type="component" value="Unassembled WGS sequence"/>
</dbReference>
<dbReference type="EMBL" id="KQ947425">
    <property type="protein sequence ID" value="KUJ12152.1"/>
    <property type="molecule type" value="Genomic_DNA"/>
</dbReference>
<accession>A0A194WX39</accession>
<evidence type="ECO:0000313" key="2">
    <source>
        <dbReference type="EMBL" id="KUJ12152.1"/>
    </source>
</evidence>
<dbReference type="InterPro" id="IPR050464">
    <property type="entry name" value="Zeta_carotene_desat/Oxidored"/>
</dbReference>
<evidence type="ECO:0000313" key="3">
    <source>
        <dbReference type="Proteomes" id="UP000070700"/>
    </source>
</evidence>
<dbReference type="SUPFAM" id="SSF51905">
    <property type="entry name" value="FAD/NAD(P)-binding domain"/>
    <property type="match status" value="1"/>
</dbReference>
<keyword evidence="1" id="KW-0812">Transmembrane</keyword>
<dbReference type="PANTHER" id="PTHR42923">
    <property type="entry name" value="PROTOPORPHYRINOGEN OXIDASE"/>
    <property type="match status" value="1"/>
</dbReference>
<name>A0A194WX39_MOLSC</name>
<organism evidence="2 3">
    <name type="scientific">Mollisia scopiformis</name>
    <name type="common">Conifer needle endophyte fungus</name>
    <name type="synonym">Phialocephala scopiformis</name>
    <dbReference type="NCBI Taxonomy" id="149040"/>
    <lineage>
        <taxon>Eukaryota</taxon>
        <taxon>Fungi</taxon>
        <taxon>Dikarya</taxon>
        <taxon>Ascomycota</taxon>
        <taxon>Pezizomycotina</taxon>
        <taxon>Leotiomycetes</taxon>
        <taxon>Helotiales</taxon>
        <taxon>Mollisiaceae</taxon>
        <taxon>Mollisia</taxon>
    </lineage>
</organism>
<dbReference type="OrthoDB" id="5977668at2759"/>
<dbReference type="GeneID" id="28828464"/>
<gene>
    <name evidence="2" type="ORF">LY89DRAFT_722518</name>
</gene>
<dbReference type="RefSeq" id="XP_018066507.1">
    <property type="nucleotide sequence ID" value="XM_018218738.1"/>
</dbReference>
<sequence>MKKEVAVVGSGPAGLVAAFALHNDLQRKFNAPALSLDGHSYEYVEPQSKKITRVDVPMRVFSGRYYQNLFNLLEYLRVPTIERRFLFAFADDVATISNYYFFHPSNNHRLPIICLRAPGILGLLSGLWTSFIVLCCYIWFSVACFWISPRVLGRKSAYAETIGEYLTRLRLPKFFIEGYAVPLFSSVASSPHNLFLQFPAIYLTDYKRQTHMFPHKTSITMSLLQGRLVQGISVVYNAKVTGIEPSGKRLNLHYQDTKSGTKLNILFDNVVLAVNPKQTSAIYPPTSYVMDKLQISDVSVVVHQDYDMLPEGSAQLVQHSRSELIAMQMKRDHIGGKTTIATHAHPCGVLSTVWPGNSNLMDLDQAKVLHESRFVRLLATPTSRDYLATMFRERDVGDSNSTWRNGDDGVYVCGGWAWDGFALLEGCVWSGLSSARSIGAVLPWKPVERTWHK</sequence>
<dbReference type="GO" id="GO:0016491">
    <property type="term" value="F:oxidoreductase activity"/>
    <property type="evidence" value="ECO:0007669"/>
    <property type="project" value="TreeGrafter"/>
</dbReference>
<protein>
    <submittedName>
        <fullName evidence="2">FAD/NAD(P)-binding domain-containing protein</fullName>
    </submittedName>
</protein>
<dbReference type="Pfam" id="PF13450">
    <property type="entry name" value="NAD_binding_8"/>
    <property type="match status" value="1"/>
</dbReference>
<dbReference type="InParanoid" id="A0A194WX39"/>
<keyword evidence="1" id="KW-1133">Transmembrane helix</keyword>
<keyword evidence="3" id="KW-1185">Reference proteome</keyword>
<proteinExistence type="predicted"/>
<keyword evidence="1" id="KW-0472">Membrane</keyword>
<dbReference type="PANTHER" id="PTHR42923:SF42">
    <property type="entry name" value="AMINE OXIDASE DOMAIN-CONTAINING PROTEIN"/>
    <property type="match status" value="1"/>
</dbReference>
<evidence type="ECO:0000256" key="1">
    <source>
        <dbReference type="SAM" id="Phobius"/>
    </source>
</evidence>